<dbReference type="EMBL" id="JAROCB010000002">
    <property type="protein sequence ID" value="MDN4597485.1"/>
    <property type="molecule type" value="Genomic_DNA"/>
</dbReference>
<keyword evidence="3" id="KW-1185">Reference proteome</keyword>
<feature type="compositionally biased region" description="Low complexity" evidence="1">
    <location>
        <begin position="138"/>
        <end position="147"/>
    </location>
</feature>
<accession>A0ABT8IXD1</accession>
<name>A0ABT8IXD1_9MICO</name>
<evidence type="ECO:0000313" key="2">
    <source>
        <dbReference type="EMBL" id="MDN4597485.1"/>
    </source>
</evidence>
<dbReference type="InterPro" id="IPR046485">
    <property type="entry name" value="DUF6578"/>
</dbReference>
<organism evidence="2 3">
    <name type="scientific">Leifsonia virtsii</name>
    <dbReference type="NCBI Taxonomy" id="3035915"/>
    <lineage>
        <taxon>Bacteria</taxon>
        <taxon>Bacillati</taxon>
        <taxon>Actinomycetota</taxon>
        <taxon>Actinomycetes</taxon>
        <taxon>Micrococcales</taxon>
        <taxon>Microbacteriaceae</taxon>
        <taxon>Leifsonia</taxon>
    </lineage>
</organism>
<dbReference type="Proteomes" id="UP001174210">
    <property type="component" value="Unassembled WGS sequence"/>
</dbReference>
<dbReference type="Pfam" id="PF20218">
    <property type="entry name" value="DUF6578"/>
    <property type="match status" value="1"/>
</dbReference>
<comment type="caution">
    <text evidence="2">The sequence shown here is derived from an EMBL/GenBank/DDBJ whole genome shotgun (WGS) entry which is preliminary data.</text>
</comment>
<reference evidence="2" key="1">
    <citation type="submission" date="2023-03" db="EMBL/GenBank/DDBJ databases">
        <title>MT1 and MT2 Draft Genomes of Novel Species.</title>
        <authorList>
            <person name="Venkateswaran K."/>
        </authorList>
    </citation>
    <scope>NUCLEOTIDE SEQUENCE</scope>
    <source>
        <strain evidence="2">F6_8S_P_1A</strain>
    </source>
</reference>
<evidence type="ECO:0000256" key="1">
    <source>
        <dbReference type="SAM" id="MobiDB-lite"/>
    </source>
</evidence>
<sequence>MDATRTIEVLVSGMDYACCGVPFAVGDDIGFSLTGLPADPARPDAPQFADERHNVSDLPLVDVRGRVERIVAVHSRLVPVPGAHHRTSDPGDTVEREVDAVPVDDLPEGYSGADYRVRLRIPATAALPERPERRVDSPVAEEATPASSAPPPLTAVIDEVEARYADSVEILRGRGDASATIAPRRPGAVTVRWNAHCDTISVELERAVWRLSWDAAGVETVRDLVDAAEHGRFAERLEGGRLVARATLRDGRTLSTSSDVTPTPQFGFSMMTVSAHDRLTRARSAEPYPPWMGATSAVDFS</sequence>
<gene>
    <name evidence="2" type="ORF">P5G59_10055</name>
</gene>
<evidence type="ECO:0000313" key="3">
    <source>
        <dbReference type="Proteomes" id="UP001174210"/>
    </source>
</evidence>
<dbReference type="RefSeq" id="WP_301218510.1">
    <property type="nucleotide sequence ID" value="NZ_JAROCB010000002.1"/>
</dbReference>
<proteinExistence type="predicted"/>
<protein>
    <submittedName>
        <fullName evidence="2">Uncharacterized protein</fullName>
    </submittedName>
</protein>
<feature type="region of interest" description="Disordered" evidence="1">
    <location>
        <begin position="128"/>
        <end position="152"/>
    </location>
</feature>